<evidence type="ECO:0000313" key="4">
    <source>
        <dbReference type="Proteomes" id="UP000636960"/>
    </source>
</evidence>
<evidence type="ECO:0000313" key="3">
    <source>
        <dbReference type="EMBL" id="GIE98935.1"/>
    </source>
</evidence>
<dbReference type="AlphaFoldDB" id="A0A919K4R2"/>
<sequence length="433" mass="46117">MAEPVSPTRQYLFGGGPPPVTVEARPGTDARDQVPAAGPATGLGAAPADPFAGLPPGTAQLIVLPGLGGQMFRLIGNCCCGDLEPHYKRRNEEPEHVRPDPLPLGRRVSRDARAGGERPTRTLKRMVGWSQQKAALTEWLSRLRRQHPRQLTLVIWDYTDHDLPWEMFFLGRQRAGPQGPALAADWLGCAATVVRWTKVVTTADNAVPGPVEPVACAGTVLAYVAADEAMQPDKALMESLGAVRRETLADLITSLDDSGESDGVGLIYVACHGDYADDYFGFRLDGTISVGDLDGRGLPGLAGARPLVFLNACHSARMVDASADLGENALAGFTEIFLRAGAGGFLGASGAVQEPAAQAVVRDLLGRIRATPDRPVARILQEYRQSVAPKGGELPLGDDDATAAALLPFFYGFMYLFFGSPLTTLRLDGEARP</sequence>
<feature type="region of interest" description="Disordered" evidence="1">
    <location>
        <begin position="91"/>
        <end position="120"/>
    </location>
</feature>
<dbReference type="RefSeq" id="WP_203785958.1">
    <property type="nucleotide sequence ID" value="NZ_BOMV01000068.1"/>
</dbReference>
<feature type="compositionally biased region" description="Basic and acidic residues" evidence="1">
    <location>
        <begin position="108"/>
        <end position="120"/>
    </location>
</feature>
<organism evidence="3 4">
    <name type="scientific">Paractinoplanes rishiriensis</name>
    <dbReference type="NCBI Taxonomy" id="1050105"/>
    <lineage>
        <taxon>Bacteria</taxon>
        <taxon>Bacillati</taxon>
        <taxon>Actinomycetota</taxon>
        <taxon>Actinomycetes</taxon>
        <taxon>Micromonosporales</taxon>
        <taxon>Micromonosporaceae</taxon>
        <taxon>Paractinoplanes</taxon>
    </lineage>
</organism>
<reference evidence="3" key="1">
    <citation type="submission" date="2021-01" db="EMBL/GenBank/DDBJ databases">
        <title>Whole genome shotgun sequence of Actinoplanes rishiriensis NBRC 108556.</title>
        <authorList>
            <person name="Komaki H."/>
            <person name="Tamura T."/>
        </authorList>
    </citation>
    <scope>NUCLEOTIDE SEQUENCE</scope>
    <source>
        <strain evidence="3">NBRC 108556</strain>
    </source>
</reference>
<dbReference type="Pfam" id="PF12770">
    <property type="entry name" value="CHAT"/>
    <property type="match status" value="1"/>
</dbReference>
<feature type="domain" description="CHAT" evidence="2">
    <location>
        <begin position="239"/>
        <end position="387"/>
    </location>
</feature>
<evidence type="ECO:0000259" key="2">
    <source>
        <dbReference type="Pfam" id="PF12770"/>
    </source>
</evidence>
<name>A0A919K4R2_9ACTN</name>
<feature type="region of interest" description="Disordered" evidence="1">
    <location>
        <begin position="1"/>
        <end position="40"/>
    </location>
</feature>
<comment type="caution">
    <text evidence="3">The sequence shown here is derived from an EMBL/GenBank/DDBJ whole genome shotgun (WGS) entry which is preliminary data.</text>
</comment>
<proteinExistence type="predicted"/>
<dbReference type="InterPro" id="IPR024983">
    <property type="entry name" value="CHAT_dom"/>
</dbReference>
<accession>A0A919K4R2</accession>
<keyword evidence="4" id="KW-1185">Reference proteome</keyword>
<gene>
    <name evidence="3" type="ORF">Ari01nite_64000</name>
</gene>
<evidence type="ECO:0000256" key="1">
    <source>
        <dbReference type="SAM" id="MobiDB-lite"/>
    </source>
</evidence>
<protein>
    <recommendedName>
        <fullName evidence="2">CHAT domain-containing protein</fullName>
    </recommendedName>
</protein>
<dbReference type="Proteomes" id="UP000636960">
    <property type="component" value="Unassembled WGS sequence"/>
</dbReference>
<dbReference type="EMBL" id="BOMV01000068">
    <property type="protein sequence ID" value="GIE98935.1"/>
    <property type="molecule type" value="Genomic_DNA"/>
</dbReference>